<proteinExistence type="predicted"/>
<dbReference type="InterPro" id="IPR036397">
    <property type="entry name" value="RNaseH_sf"/>
</dbReference>
<dbReference type="GO" id="GO:0003676">
    <property type="term" value="F:nucleic acid binding"/>
    <property type="evidence" value="ECO:0007669"/>
    <property type="project" value="InterPro"/>
</dbReference>
<dbReference type="SUPFAM" id="SSF53098">
    <property type="entry name" value="Ribonuclease H-like"/>
    <property type="match status" value="1"/>
</dbReference>
<dbReference type="FunFam" id="3.30.420.10:FF:000063">
    <property type="entry name" value="Retrovirus-related Pol polyprotein from transposon 297-like Protein"/>
    <property type="match status" value="1"/>
</dbReference>
<feature type="domain" description="Integrase catalytic" evidence="1">
    <location>
        <begin position="1"/>
        <end position="92"/>
    </location>
</feature>
<comment type="caution">
    <text evidence="2">The sequence shown here is derived from an EMBL/GenBank/DDBJ whole genome shotgun (WGS) entry which is preliminary data.</text>
</comment>
<name>A0AAD9KNR4_RIDPI</name>
<dbReference type="PANTHER" id="PTHR37984:SF8">
    <property type="entry name" value="CCHC-TYPE DOMAIN-CONTAINING PROTEIN"/>
    <property type="match status" value="1"/>
</dbReference>
<dbReference type="InterPro" id="IPR012337">
    <property type="entry name" value="RNaseH-like_sf"/>
</dbReference>
<reference evidence="2" key="1">
    <citation type="journal article" date="2023" name="Mol. Biol. Evol.">
        <title>Third-Generation Sequencing Reveals the Adaptive Role of the Epigenome in Three Deep-Sea Polychaetes.</title>
        <authorList>
            <person name="Perez M."/>
            <person name="Aroh O."/>
            <person name="Sun Y."/>
            <person name="Lan Y."/>
            <person name="Juniper S.K."/>
            <person name="Young C.R."/>
            <person name="Angers B."/>
            <person name="Qian P.Y."/>
        </authorList>
    </citation>
    <scope>NUCLEOTIDE SEQUENCE</scope>
    <source>
        <strain evidence="2">R07B-5</strain>
    </source>
</reference>
<dbReference type="InterPro" id="IPR050951">
    <property type="entry name" value="Retrovirus_Pol_polyprotein"/>
</dbReference>
<gene>
    <name evidence="2" type="ORF">NP493_848g03091</name>
</gene>
<dbReference type="AlphaFoldDB" id="A0AAD9KNR4"/>
<evidence type="ECO:0000313" key="3">
    <source>
        <dbReference type="Proteomes" id="UP001209878"/>
    </source>
</evidence>
<sequence length="207" mass="23150">MATTDYHSGFFELDYLPDTTSETVVGKLKNNFSRHGIPHTLVSDNGPQYASAVFRKFAQKWQFEHETSSPDNGQANGAAKAAVKIAKRLLRKCKAYREDPYLGLLNIRNTSSEGMTTSPAQRLFGRCTKTLLPTTHYQLKPGGFADVGKQSGCQRTKFQSVLNSDHPTRDLRCLNVGETIRMQPLEHGESGLRQRFTKLCPVDHTMS</sequence>
<evidence type="ECO:0000313" key="2">
    <source>
        <dbReference type="EMBL" id="KAK2173833.1"/>
    </source>
</evidence>
<dbReference type="EMBL" id="JAODUO010000848">
    <property type="protein sequence ID" value="KAK2173833.1"/>
    <property type="molecule type" value="Genomic_DNA"/>
</dbReference>
<dbReference type="PROSITE" id="PS50994">
    <property type="entry name" value="INTEGRASE"/>
    <property type="match status" value="1"/>
</dbReference>
<evidence type="ECO:0000259" key="1">
    <source>
        <dbReference type="PROSITE" id="PS50994"/>
    </source>
</evidence>
<keyword evidence="3" id="KW-1185">Reference proteome</keyword>
<dbReference type="GO" id="GO:0015074">
    <property type="term" value="P:DNA integration"/>
    <property type="evidence" value="ECO:0007669"/>
    <property type="project" value="InterPro"/>
</dbReference>
<organism evidence="2 3">
    <name type="scientific">Ridgeia piscesae</name>
    <name type="common">Tubeworm</name>
    <dbReference type="NCBI Taxonomy" id="27915"/>
    <lineage>
        <taxon>Eukaryota</taxon>
        <taxon>Metazoa</taxon>
        <taxon>Spiralia</taxon>
        <taxon>Lophotrochozoa</taxon>
        <taxon>Annelida</taxon>
        <taxon>Polychaeta</taxon>
        <taxon>Sedentaria</taxon>
        <taxon>Canalipalpata</taxon>
        <taxon>Sabellida</taxon>
        <taxon>Siboglinidae</taxon>
        <taxon>Ridgeia</taxon>
    </lineage>
</organism>
<dbReference type="Gene3D" id="3.30.420.10">
    <property type="entry name" value="Ribonuclease H-like superfamily/Ribonuclease H"/>
    <property type="match status" value="1"/>
</dbReference>
<accession>A0AAD9KNR4</accession>
<protein>
    <recommendedName>
        <fullName evidence="1">Integrase catalytic domain-containing protein</fullName>
    </recommendedName>
</protein>
<dbReference type="InterPro" id="IPR001584">
    <property type="entry name" value="Integrase_cat-core"/>
</dbReference>
<dbReference type="Pfam" id="PF00665">
    <property type="entry name" value="rve"/>
    <property type="match status" value="1"/>
</dbReference>
<dbReference type="Proteomes" id="UP001209878">
    <property type="component" value="Unassembled WGS sequence"/>
</dbReference>
<dbReference type="PANTHER" id="PTHR37984">
    <property type="entry name" value="PROTEIN CBG26694"/>
    <property type="match status" value="1"/>
</dbReference>